<feature type="compositionally biased region" description="Low complexity" evidence="1">
    <location>
        <begin position="144"/>
        <end position="154"/>
    </location>
</feature>
<organism evidence="2 3">
    <name type="scientific">Faucicola atlantae</name>
    <dbReference type="NCBI Taxonomy" id="34059"/>
    <lineage>
        <taxon>Bacteria</taxon>
        <taxon>Pseudomonadati</taxon>
        <taxon>Pseudomonadota</taxon>
        <taxon>Gammaproteobacteria</taxon>
        <taxon>Moraxellales</taxon>
        <taxon>Moraxellaceae</taxon>
        <taxon>Faucicola</taxon>
    </lineage>
</organism>
<dbReference type="Proteomes" id="UP000255193">
    <property type="component" value="Unassembled WGS sequence"/>
</dbReference>
<proteinExistence type="predicted"/>
<reference evidence="2 3" key="1">
    <citation type="submission" date="2018-06" db="EMBL/GenBank/DDBJ databases">
        <authorList>
            <consortium name="Pathogen Informatics"/>
            <person name="Doyle S."/>
        </authorList>
    </citation>
    <scope>NUCLEOTIDE SEQUENCE [LARGE SCALE GENOMIC DNA]</scope>
    <source>
        <strain evidence="2 3">NCTC11091</strain>
    </source>
</reference>
<protein>
    <submittedName>
        <fullName evidence="2">Uncharacterized protein</fullName>
    </submittedName>
</protein>
<gene>
    <name evidence="2" type="ORF">NCTC11091_00839</name>
</gene>
<name>A0A378Q3R2_9GAMM</name>
<evidence type="ECO:0000313" key="2">
    <source>
        <dbReference type="EMBL" id="STY95054.1"/>
    </source>
</evidence>
<feature type="region of interest" description="Disordered" evidence="1">
    <location>
        <begin position="132"/>
        <end position="154"/>
    </location>
</feature>
<evidence type="ECO:0000313" key="3">
    <source>
        <dbReference type="Proteomes" id="UP000255193"/>
    </source>
</evidence>
<dbReference type="AlphaFoldDB" id="A0A378Q3R2"/>
<dbReference type="EMBL" id="UGQA01000001">
    <property type="protein sequence ID" value="STY95054.1"/>
    <property type="molecule type" value="Genomic_DNA"/>
</dbReference>
<accession>A0A378Q3R2</accession>
<evidence type="ECO:0000256" key="1">
    <source>
        <dbReference type="SAM" id="MobiDB-lite"/>
    </source>
</evidence>
<dbReference type="RefSeq" id="WP_067056354.1">
    <property type="nucleotide sequence ID" value="NZ_MXAO01000048.1"/>
</dbReference>
<sequence length="331" mass="36680">MLQPIGRTLAIDVTPTVGFYPLETVINGQVAMLNHIKINGKDNNGLVQLVLNDALLRTADDRVFLDIDNRDGGAFDLALYIGTREAAKLAYAAEPLESHLPRVVRQQVGAGAVMVLVLSQIDGHFIAELDGSNMGNSNEDDSSSDNNTSSSDNSGVIWDELVNCTEEKYLHTWDGNGLHSGGYTVKLKSDVRTFRFYCLYDRQTLTLELVPADYKMNGDPIVAADKRNLQITFDPNFIMIWDSHARRNITLPMVYKAIDPIAVQLETNRVKISNLDNHQQMIFSGNFGNDAAVFRAIPHDGTIGNVAIEPITDPAVFDFVFDFTPNVVYEQ</sequence>